<evidence type="ECO:0000259" key="1">
    <source>
        <dbReference type="Pfam" id="PF00248"/>
    </source>
</evidence>
<dbReference type="PANTHER" id="PTHR43147:SF2">
    <property type="entry name" value="NADP-DEPENDENT OXIDOREDUCTASE DOMAIN-CONTAINING PROTEIN"/>
    <property type="match status" value="1"/>
</dbReference>
<dbReference type="InterPro" id="IPR036812">
    <property type="entry name" value="NAD(P)_OxRdtase_dom_sf"/>
</dbReference>
<dbReference type="InterPro" id="IPR020471">
    <property type="entry name" value="AKR"/>
</dbReference>
<dbReference type="EMBL" id="JAGYPE010000007">
    <property type="protein sequence ID" value="MBS4186296.1"/>
    <property type="molecule type" value="Genomic_DNA"/>
</dbReference>
<dbReference type="AlphaFoldDB" id="A0A942T763"/>
<protein>
    <submittedName>
        <fullName evidence="2">Aldo/keto reductase</fullName>
    </submittedName>
</protein>
<dbReference type="PRINTS" id="PR00069">
    <property type="entry name" value="ALDKETRDTASE"/>
</dbReference>
<dbReference type="Pfam" id="PF00248">
    <property type="entry name" value="Aldo_ket_red"/>
    <property type="match status" value="1"/>
</dbReference>
<feature type="domain" description="NADP-dependent oxidoreductase" evidence="1">
    <location>
        <begin position="17"/>
        <end position="316"/>
    </location>
</feature>
<dbReference type="SUPFAM" id="SSF51430">
    <property type="entry name" value="NAD(P)-linked oxidoreductase"/>
    <property type="match status" value="1"/>
</dbReference>
<evidence type="ECO:0000313" key="3">
    <source>
        <dbReference type="EMBL" id="MCH6267143.1"/>
    </source>
</evidence>
<reference evidence="2" key="1">
    <citation type="submission" date="2021-05" db="EMBL/GenBank/DDBJ databases">
        <title>Novel Bacillus species.</title>
        <authorList>
            <person name="Liu G."/>
        </authorList>
    </citation>
    <scope>NUCLEOTIDE SEQUENCE</scope>
    <source>
        <strain evidence="2 4">FJAT-50051</strain>
    </source>
</reference>
<evidence type="ECO:0000313" key="2">
    <source>
        <dbReference type="EMBL" id="MBS4186296.1"/>
    </source>
</evidence>
<dbReference type="EMBL" id="JAGYPE020000031">
    <property type="protein sequence ID" value="MCH6267143.1"/>
    <property type="molecule type" value="Genomic_DNA"/>
</dbReference>
<dbReference type="GO" id="GO:0016491">
    <property type="term" value="F:oxidoreductase activity"/>
    <property type="evidence" value="ECO:0007669"/>
    <property type="project" value="InterPro"/>
</dbReference>
<gene>
    <name evidence="3" type="ORF">KHB02_016595</name>
    <name evidence="2" type="ORF">KHB02_33525</name>
</gene>
<sequence length="349" mass="40096">MAAERFELAKDYTISRVINGCWQLSEGHSLETKLDMQDAMKAFHMLAERGFTTFDCADIYTGTEEFLGEFLTELKSGSTLSPHDIQIHTKYVPDINLLHEVDYNYTEKIIDRSLQRQKREVLDLVQFHWWDYDVPGFVETAGDLLKLKEKGKIRNIAVTNFDTKHLSELVDAGIPIVSCQNQYSVFDRRPEKELLDYCKSNGISLLCYGTLSGGLLAEKWIGQPSIQPETRSHVKYFQVIEDTLGWDDYQELLLMLQRIGKKYSVKASQIATKYILSQQGVGASIIGVRNSKHVESNAQIFTFELDHSDIDEIKQFLGHYPILEGEPFELERTVGSKYRNIMKMNLNEE</sequence>
<dbReference type="PANTHER" id="PTHR43147">
    <property type="entry name" value="PROTEIN TAS"/>
    <property type="match status" value="1"/>
</dbReference>
<evidence type="ECO:0000313" key="4">
    <source>
        <dbReference type="Proteomes" id="UP000677265"/>
    </source>
</evidence>
<dbReference type="RefSeq" id="WP_213146125.1">
    <property type="nucleotide sequence ID" value="NZ_JAGYPE020000031.1"/>
</dbReference>
<organism evidence="2">
    <name type="scientific">Neobacillus citreus</name>
    <dbReference type="NCBI Taxonomy" id="2833578"/>
    <lineage>
        <taxon>Bacteria</taxon>
        <taxon>Bacillati</taxon>
        <taxon>Bacillota</taxon>
        <taxon>Bacilli</taxon>
        <taxon>Bacillales</taxon>
        <taxon>Bacillaceae</taxon>
        <taxon>Neobacillus</taxon>
    </lineage>
</organism>
<dbReference type="Gene3D" id="3.20.20.100">
    <property type="entry name" value="NADP-dependent oxidoreductase domain"/>
    <property type="match status" value="1"/>
</dbReference>
<keyword evidence="4" id="KW-1185">Reference proteome</keyword>
<proteinExistence type="predicted"/>
<comment type="caution">
    <text evidence="2">The sequence shown here is derived from an EMBL/GenBank/DDBJ whole genome shotgun (WGS) entry which is preliminary data.</text>
</comment>
<dbReference type="InterPro" id="IPR023210">
    <property type="entry name" value="NADP_OxRdtase_dom"/>
</dbReference>
<name>A0A942T763_9BACI</name>
<dbReference type="Proteomes" id="UP000677265">
    <property type="component" value="Unassembled WGS sequence"/>
</dbReference>
<accession>A0A942T763</accession>
<dbReference type="CDD" id="cd19101">
    <property type="entry name" value="AKR_unchar"/>
    <property type="match status" value="1"/>
</dbReference>